<keyword evidence="6" id="KW-1185">Reference proteome</keyword>
<dbReference type="AlphaFoldDB" id="G0GEX6"/>
<protein>
    <submittedName>
        <fullName evidence="5">Transcriptional regulator, Crp/Fnr family</fullName>
    </submittedName>
</protein>
<evidence type="ECO:0000259" key="4">
    <source>
        <dbReference type="PROSITE" id="PS51063"/>
    </source>
</evidence>
<dbReference type="SUPFAM" id="SSF46785">
    <property type="entry name" value="Winged helix' DNA-binding domain"/>
    <property type="match status" value="1"/>
</dbReference>
<dbReference type="STRING" id="869211.Spith_2063"/>
<dbReference type="PANTHER" id="PTHR24567">
    <property type="entry name" value="CRP FAMILY TRANSCRIPTIONAL REGULATORY PROTEIN"/>
    <property type="match status" value="1"/>
</dbReference>
<dbReference type="InterPro" id="IPR014710">
    <property type="entry name" value="RmlC-like_jellyroll"/>
</dbReference>
<evidence type="ECO:0000256" key="1">
    <source>
        <dbReference type="ARBA" id="ARBA00023015"/>
    </source>
</evidence>
<dbReference type="InterPro" id="IPR018490">
    <property type="entry name" value="cNMP-bd_dom_sf"/>
</dbReference>
<feature type="domain" description="HTH crp-type" evidence="4">
    <location>
        <begin position="160"/>
        <end position="227"/>
    </location>
</feature>
<dbReference type="InterPro" id="IPR036390">
    <property type="entry name" value="WH_DNA-bd_sf"/>
</dbReference>
<proteinExistence type="predicted"/>
<evidence type="ECO:0000256" key="3">
    <source>
        <dbReference type="ARBA" id="ARBA00023163"/>
    </source>
</evidence>
<dbReference type="InterPro" id="IPR012318">
    <property type="entry name" value="HTH_CRP"/>
</dbReference>
<dbReference type="HOGENOM" id="CLU_075053_4_1_12"/>
<dbReference type="SUPFAM" id="SSF51206">
    <property type="entry name" value="cAMP-binding domain-like"/>
    <property type="match status" value="1"/>
</dbReference>
<keyword evidence="2" id="KW-0238">DNA-binding</keyword>
<keyword evidence="3" id="KW-0804">Transcription</keyword>
<dbReference type="InterPro" id="IPR050397">
    <property type="entry name" value="Env_Response_Regulators"/>
</dbReference>
<dbReference type="GO" id="GO:0003677">
    <property type="term" value="F:DNA binding"/>
    <property type="evidence" value="ECO:0007669"/>
    <property type="project" value="UniProtKB-KW"/>
</dbReference>
<dbReference type="KEGG" id="stq:Spith_2063"/>
<gene>
    <name evidence="5" type="ordered locus">Spith_2063</name>
</gene>
<evidence type="ECO:0000313" key="6">
    <source>
        <dbReference type="Proteomes" id="UP000007254"/>
    </source>
</evidence>
<dbReference type="Pfam" id="PF13545">
    <property type="entry name" value="HTH_Crp_2"/>
    <property type="match status" value="1"/>
</dbReference>
<keyword evidence="1" id="KW-0805">Transcription regulation</keyword>
<dbReference type="Pfam" id="PF00027">
    <property type="entry name" value="cNMP_binding"/>
    <property type="match status" value="1"/>
</dbReference>
<dbReference type="SMART" id="SM00419">
    <property type="entry name" value="HTH_CRP"/>
    <property type="match status" value="1"/>
</dbReference>
<name>G0GEX6_WINT7</name>
<sequence length="237" mass="26559">MNARKDTSAPLPPLLRRLLQVPLFSPLSPHEARTAFTRALPTLHPFRRTQILLLQEEPYTALWVLLEGSCAGEIVDPEGRTITVERFDAPSVLAPAVLFAPDPRLPVQVRALTSGKAAIFQKEDLLLLFRHYPVLLSSFLADVSDKLLALSRRLSFLTLLSLRERLSRYLLSLPADPDGTVTLPSTVEHLATYLGTTRPSLSRLFSQLRRGGLIEKTGRRVRILDRGALTRILTDRR</sequence>
<dbReference type="Proteomes" id="UP000007254">
    <property type="component" value="Chromosome"/>
</dbReference>
<reference evidence="5 6" key="1">
    <citation type="submission" date="2011-06" db="EMBL/GenBank/DDBJ databases">
        <title>The complete genome of Spirochaeta thermophila DSM 6578.</title>
        <authorList>
            <consortium name="US DOE Joint Genome Institute (JGI-PGF)"/>
            <person name="Lucas S."/>
            <person name="Lapidus A."/>
            <person name="Bruce D."/>
            <person name="Goodwin L."/>
            <person name="Pitluck S."/>
            <person name="Peters L."/>
            <person name="Kyrpides N."/>
            <person name="Mavromatis K."/>
            <person name="Ivanova N."/>
            <person name="Mikailova N."/>
            <person name="Pagani I."/>
            <person name="Chertkov O."/>
            <person name="Detter J.C."/>
            <person name="Tapia R."/>
            <person name="Han C."/>
            <person name="Land M."/>
            <person name="Hauser L."/>
            <person name="Markowitz V."/>
            <person name="Cheng J.-F."/>
            <person name="Hugenholtz P."/>
            <person name="Woyke T."/>
            <person name="Wu D."/>
            <person name="Spring S."/>
            <person name="Merkhoffer B."/>
            <person name="Schneider S."/>
            <person name="Klenk H.-P."/>
            <person name="Eisen J.A."/>
        </authorList>
    </citation>
    <scope>NUCLEOTIDE SEQUENCE [LARGE SCALE GENOMIC DNA]</scope>
    <source>
        <strain evidence="6">ATCC 700085 / DSM 6578 / Z-1203</strain>
    </source>
</reference>
<dbReference type="Gene3D" id="2.60.120.10">
    <property type="entry name" value="Jelly Rolls"/>
    <property type="match status" value="1"/>
</dbReference>
<evidence type="ECO:0000256" key="2">
    <source>
        <dbReference type="ARBA" id="ARBA00023125"/>
    </source>
</evidence>
<dbReference type="PANTHER" id="PTHR24567:SF58">
    <property type="entry name" value="CYCLIC AMP-BINDING REGULATORY PROTEIN"/>
    <property type="match status" value="1"/>
</dbReference>
<dbReference type="EMBL" id="CP002903">
    <property type="protein sequence ID" value="AEJ62320.1"/>
    <property type="molecule type" value="Genomic_DNA"/>
</dbReference>
<dbReference type="GO" id="GO:0005829">
    <property type="term" value="C:cytosol"/>
    <property type="evidence" value="ECO:0007669"/>
    <property type="project" value="TreeGrafter"/>
</dbReference>
<organism evidence="5 6">
    <name type="scientific">Winmispira thermophila (strain ATCC 700085 / DSM 6578 / Z-1203)</name>
    <name type="common">Spirochaeta thermophila</name>
    <dbReference type="NCBI Taxonomy" id="869211"/>
    <lineage>
        <taxon>Bacteria</taxon>
        <taxon>Pseudomonadati</taxon>
        <taxon>Spirochaetota</taxon>
        <taxon>Spirochaetia</taxon>
        <taxon>Winmispirales</taxon>
        <taxon>Winmispiraceae</taxon>
        <taxon>Winmispira</taxon>
    </lineage>
</organism>
<dbReference type="GO" id="GO:0003700">
    <property type="term" value="F:DNA-binding transcription factor activity"/>
    <property type="evidence" value="ECO:0007669"/>
    <property type="project" value="TreeGrafter"/>
</dbReference>
<dbReference type="InterPro" id="IPR000595">
    <property type="entry name" value="cNMP-bd_dom"/>
</dbReference>
<dbReference type="RefSeq" id="WP_014625638.1">
    <property type="nucleotide sequence ID" value="NC_017583.1"/>
</dbReference>
<evidence type="ECO:0000313" key="5">
    <source>
        <dbReference type="EMBL" id="AEJ62320.1"/>
    </source>
</evidence>
<dbReference type="OrthoDB" id="3176638at2"/>
<accession>G0GEX6</accession>
<dbReference type="PROSITE" id="PS51063">
    <property type="entry name" value="HTH_CRP_2"/>
    <property type="match status" value="1"/>
</dbReference>